<dbReference type="InterPro" id="IPR036291">
    <property type="entry name" value="NAD(P)-bd_dom_sf"/>
</dbReference>
<dbReference type="PRINTS" id="PR00081">
    <property type="entry name" value="GDHRDH"/>
</dbReference>
<name>A0ABR4NLH2_9FUNG</name>
<dbReference type="Pfam" id="PF13561">
    <property type="entry name" value="adh_short_C2"/>
    <property type="match status" value="1"/>
</dbReference>
<dbReference type="EMBL" id="JADGIZ020000001">
    <property type="protein sequence ID" value="KAL2920350.1"/>
    <property type="molecule type" value="Genomic_DNA"/>
</dbReference>
<reference evidence="3 4" key="1">
    <citation type="submission" date="2023-09" db="EMBL/GenBank/DDBJ databases">
        <title>Pangenome analysis of Batrachochytrium dendrobatidis and related Chytrids.</title>
        <authorList>
            <person name="Yacoub M.N."/>
            <person name="Stajich J.E."/>
            <person name="James T.Y."/>
        </authorList>
    </citation>
    <scope>NUCLEOTIDE SEQUENCE [LARGE SCALE GENOMIC DNA]</scope>
    <source>
        <strain evidence="3 4">JEL0888</strain>
    </source>
</reference>
<dbReference type="PANTHER" id="PTHR43639:SF1">
    <property type="entry name" value="SHORT-CHAIN DEHYDROGENASE_REDUCTASE FAMILY PROTEIN"/>
    <property type="match status" value="1"/>
</dbReference>
<evidence type="ECO:0000256" key="2">
    <source>
        <dbReference type="ARBA" id="ARBA00023002"/>
    </source>
</evidence>
<protein>
    <recommendedName>
        <fullName evidence="5">3-oxoacyl-[acyl-carrier protein] reductase</fullName>
    </recommendedName>
</protein>
<gene>
    <name evidence="3" type="ORF">HK105_200423</name>
</gene>
<dbReference type="PRINTS" id="PR00080">
    <property type="entry name" value="SDRFAMILY"/>
</dbReference>
<dbReference type="PANTHER" id="PTHR43639">
    <property type="entry name" value="OXIDOREDUCTASE, SHORT-CHAIN DEHYDROGENASE/REDUCTASE FAMILY (AFU_ORTHOLOGUE AFUA_5G02870)"/>
    <property type="match status" value="1"/>
</dbReference>
<evidence type="ECO:0000313" key="3">
    <source>
        <dbReference type="EMBL" id="KAL2920350.1"/>
    </source>
</evidence>
<comment type="caution">
    <text evidence="3">The sequence shown here is derived from an EMBL/GenBank/DDBJ whole genome shotgun (WGS) entry which is preliminary data.</text>
</comment>
<evidence type="ECO:0008006" key="5">
    <source>
        <dbReference type="Google" id="ProtNLM"/>
    </source>
</evidence>
<evidence type="ECO:0000313" key="4">
    <source>
        <dbReference type="Proteomes" id="UP001527925"/>
    </source>
</evidence>
<dbReference type="Proteomes" id="UP001527925">
    <property type="component" value="Unassembled WGS sequence"/>
</dbReference>
<evidence type="ECO:0000256" key="1">
    <source>
        <dbReference type="ARBA" id="ARBA00006484"/>
    </source>
</evidence>
<comment type="similarity">
    <text evidence="1">Belongs to the short-chain dehydrogenases/reductases (SDR) family.</text>
</comment>
<proteinExistence type="inferred from homology"/>
<keyword evidence="2" id="KW-0560">Oxidoreductase</keyword>
<sequence length="271" mass="27936">MAAFDIKTLPNNLNGQVALVVLSKQSLVTDASHGIGRAIANKLAELGANVVVNYNGSAAAAAEVVAAIKALGNGAQAVAIQADVSSVADADRLVAETVKAFGRLDVLVNNAGVFRVAPTDQLPLDDYHHLVGANIHGVYYTTRAAIPVIADGGAIINISAIASKVTFPNMPNAAYMATKGFIEAFTRGVAAELSPRKIRVNTVSPGVTYSDMLQGASEQALEHVKQTTPLGRIGTPEDIAEAVAFLAVARSGAWFTGQNLLSTGGIGFSLS</sequence>
<dbReference type="SUPFAM" id="SSF51735">
    <property type="entry name" value="NAD(P)-binding Rossmann-fold domains"/>
    <property type="match status" value="1"/>
</dbReference>
<keyword evidence="4" id="KW-1185">Reference proteome</keyword>
<dbReference type="CDD" id="cd05233">
    <property type="entry name" value="SDR_c"/>
    <property type="match status" value="1"/>
</dbReference>
<accession>A0ABR4NLH2</accession>
<dbReference type="Gene3D" id="3.40.50.720">
    <property type="entry name" value="NAD(P)-binding Rossmann-like Domain"/>
    <property type="match status" value="1"/>
</dbReference>
<dbReference type="InterPro" id="IPR002347">
    <property type="entry name" value="SDR_fam"/>
</dbReference>
<organism evidence="3 4">
    <name type="scientific">Polyrhizophydium stewartii</name>
    <dbReference type="NCBI Taxonomy" id="2732419"/>
    <lineage>
        <taxon>Eukaryota</taxon>
        <taxon>Fungi</taxon>
        <taxon>Fungi incertae sedis</taxon>
        <taxon>Chytridiomycota</taxon>
        <taxon>Chytridiomycota incertae sedis</taxon>
        <taxon>Chytridiomycetes</taxon>
        <taxon>Rhizophydiales</taxon>
        <taxon>Rhizophydiales incertae sedis</taxon>
        <taxon>Polyrhizophydium</taxon>
    </lineage>
</organism>